<evidence type="ECO:0000256" key="2">
    <source>
        <dbReference type="ARBA" id="ARBA00023125"/>
    </source>
</evidence>
<dbReference type="GO" id="GO:0003700">
    <property type="term" value="F:DNA-binding transcription factor activity"/>
    <property type="evidence" value="ECO:0007669"/>
    <property type="project" value="InterPro"/>
</dbReference>
<dbReference type="RefSeq" id="WP_171217060.1">
    <property type="nucleotide sequence ID" value="NZ_JABEPP010000001.1"/>
</dbReference>
<protein>
    <submittedName>
        <fullName evidence="5">Helix-turn-helix transcriptional regulator</fullName>
    </submittedName>
</protein>
<dbReference type="InterPro" id="IPR050204">
    <property type="entry name" value="AraC_XylS_family_regulators"/>
</dbReference>
<gene>
    <name evidence="5" type="ORF">HJG44_04300</name>
</gene>
<dbReference type="SMART" id="SM00342">
    <property type="entry name" value="HTH_ARAC"/>
    <property type="match status" value="1"/>
</dbReference>
<evidence type="ECO:0000256" key="1">
    <source>
        <dbReference type="ARBA" id="ARBA00023015"/>
    </source>
</evidence>
<dbReference type="PANTHER" id="PTHR46796:SF14">
    <property type="entry name" value="TRANSCRIPTIONAL REGULATORY PROTEIN"/>
    <property type="match status" value="1"/>
</dbReference>
<keyword evidence="2" id="KW-0238">DNA-binding</keyword>
<evidence type="ECO:0000313" key="5">
    <source>
        <dbReference type="EMBL" id="NNM71620.1"/>
    </source>
</evidence>
<feature type="domain" description="HTH araC/xylS-type" evidence="4">
    <location>
        <begin position="197"/>
        <end position="295"/>
    </location>
</feature>
<dbReference type="AlphaFoldDB" id="A0A849I696"/>
<keyword evidence="6" id="KW-1185">Reference proteome</keyword>
<dbReference type="PROSITE" id="PS01124">
    <property type="entry name" value="HTH_ARAC_FAMILY_2"/>
    <property type="match status" value="1"/>
</dbReference>
<keyword evidence="3" id="KW-0804">Transcription</keyword>
<dbReference type="InterPro" id="IPR018062">
    <property type="entry name" value="HTH_AraC-typ_CS"/>
</dbReference>
<dbReference type="InterPro" id="IPR020449">
    <property type="entry name" value="Tscrpt_reg_AraC-type_HTH"/>
</dbReference>
<dbReference type="Pfam" id="PF12833">
    <property type="entry name" value="HTH_18"/>
    <property type="match status" value="1"/>
</dbReference>
<dbReference type="InterPro" id="IPR018060">
    <property type="entry name" value="HTH_AraC"/>
</dbReference>
<dbReference type="PROSITE" id="PS00041">
    <property type="entry name" value="HTH_ARAC_FAMILY_1"/>
    <property type="match status" value="1"/>
</dbReference>
<evidence type="ECO:0000259" key="4">
    <source>
        <dbReference type="PROSITE" id="PS01124"/>
    </source>
</evidence>
<proteinExistence type="predicted"/>
<dbReference type="InterPro" id="IPR009057">
    <property type="entry name" value="Homeodomain-like_sf"/>
</dbReference>
<sequence length="297" mass="32511">MRRVGSETVSPRFPGDGPTLVTRTASSAISVTRYAPSDVGDGLDIRMPAEDAFVVVFQLREHPAHDFWMHGRFAPADAAPRATLNIVDLAADPRAQSTAPIDKLMFHLPRPVLDEVAETVRAPRVESLTAPLGWRTPDPVIEQMEGLILGALEGRYRNRLFVDHLLLGLTVHFAVTYGGLRTTEMPASGGLAPWQERRAKDLLASNLARDISLGEVAAECGLSISHFSRAFKASTGMPPHAWLQAQRVERAKQMLRRSSSSLAGIALECGFADQSHFTHIFGRKVGMSPGKWRRMGS</sequence>
<reference evidence="5 6" key="1">
    <citation type="submission" date="2020-04" db="EMBL/GenBank/DDBJ databases">
        <title>Enterovirga sp. isolate from soil.</title>
        <authorList>
            <person name="Chea S."/>
            <person name="Kim D.-U."/>
        </authorList>
    </citation>
    <scope>NUCLEOTIDE SEQUENCE [LARGE SCALE GENOMIC DNA]</scope>
    <source>
        <strain evidence="5 6">DB1703</strain>
    </source>
</reference>
<evidence type="ECO:0000313" key="6">
    <source>
        <dbReference type="Proteomes" id="UP000564885"/>
    </source>
</evidence>
<keyword evidence="1" id="KW-0805">Transcription regulation</keyword>
<organism evidence="5 6">
    <name type="scientific">Enterovirga aerilata</name>
    <dbReference type="NCBI Taxonomy" id="2730920"/>
    <lineage>
        <taxon>Bacteria</taxon>
        <taxon>Pseudomonadati</taxon>
        <taxon>Pseudomonadota</taxon>
        <taxon>Alphaproteobacteria</taxon>
        <taxon>Hyphomicrobiales</taxon>
        <taxon>Methylobacteriaceae</taxon>
        <taxon>Enterovirga</taxon>
    </lineage>
</organism>
<comment type="caution">
    <text evidence="5">The sequence shown here is derived from an EMBL/GenBank/DDBJ whole genome shotgun (WGS) entry which is preliminary data.</text>
</comment>
<dbReference type="PANTHER" id="PTHR46796">
    <property type="entry name" value="HTH-TYPE TRANSCRIPTIONAL ACTIVATOR RHAS-RELATED"/>
    <property type="match status" value="1"/>
</dbReference>
<dbReference type="SUPFAM" id="SSF46689">
    <property type="entry name" value="Homeodomain-like"/>
    <property type="match status" value="2"/>
</dbReference>
<evidence type="ECO:0000256" key="3">
    <source>
        <dbReference type="ARBA" id="ARBA00023163"/>
    </source>
</evidence>
<dbReference type="PRINTS" id="PR00032">
    <property type="entry name" value="HTHARAC"/>
</dbReference>
<accession>A0A849I696</accession>
<dbReference type="GO" id="GO:0043565">
    <property type="term" value="F:sequence-specific DNA binding"/>
    <property type="evidence" value="ECO:0007669"/>
    <property type="project" value="InterPro"/>
</dbReference>
<name>A0A849I696_9HYPH</name>
<dbReference type="Gene3D" id="1.10.10.60">
    <property type="entry name" value="Homeodomain-like"/>
    <property type="match status" value="2"/>
</dbReference>
<dbReference type="Proteomes" id="UP000564885">
    <property type="component" value="Unassembled WGS sequence"/>
</dbReference>
<dbReference type="EMBL" id="JABEPP010000001">
    <property type="protein sequence ID" value="NNM71620.1"/>
    <property type="molecule type" value="Genomic_DNA"/>
</dbReference>